<accession>A0A938XS92</accession>
<reference evidence="1" key="1">
    <citation type="submission" date="2021-01" db="EMBL/GenBank/DDBJ databases">
        <title>Genomic Encyclopedia of Type Strains, Phase IV (KMG-IV): sequencing the most valuable type-strain genomes for metagenomic binning, comparative biology and taxonomic classification.</title>
        <authorList>
            <person name="Goeker M."/>
        </authorList>
    </citation>
    <scope>NUCLEOTIDE SEQUENCE</scope>
    <source>
        <strain evidence="1">DSM 25523</strain>
    </source>
</reference>
<keyword evidence="2" id="KW-1185">Reference proteome</keyword>
<evidence type="ECO:0000313" key="1">
    <source>
        <dbReference type="EMBL" id="MBM7588997.1"/>
    </source>
</evidence>
<protein>
    <submittedName>
        <fullName evidence="1">Uncharacterized protein</fullName>
    </submittedName>
</protein>
<organism evidence="1 2">
    <name type="scientific">Brevibacillus fulvus</name>
    <dbReference type="NCBI Taxonomy" id="1125967"/>
    <lineage>
        <taxon>Bacteria</taxon>
        <taxon>Bacillati</taxon>
        <taxon>Bacillota</taxon>
        <taxon>Bacilli</taxon>
        <taxon>Bacillales</taxon>
        <taxon>Paenibacillaceae</taxon>
        <taxon>Brevibacillus</taxon>
    </lineage>
</organism>
<dbReference type="Gene3D" id="3.30.360.10">
    <property type="entry name" value="Dihydrodipicolinate Reductase, domain 2"/>
    <property type="match status" value="1"/>
</dbReference>
<evidence type="ECO:0000313" key="2">
    <source>
        <dbReference type="Proteomes" id="UP000717624"/>
    </source>
</evidence>
<dbReference type="EMBL" id="JAFBEB010000001">
    <property type="protein sequence ID" value="MBM7588997.1"/>
    <property type="molecule type" value="Genomic_DNA"/>
</dbReference>
<gene>
    <name evidence="1" type="ORF">JOD01_000583</name>
</gene>
<dbReference type="RefSeq" id="WP_204516699.1">
    <property type="nucleotide sequence ID" value="NZ_BAABIN010000009.1"/>
</dbReference>
<dbReference type="Proteomes" id="UP000717624">
    <property type="component" value="Unassembled WGS sequence"/>
</dbReference>
<dbReference type="AlphaFoldDB" id="A0A938XS92"/>
<name>A0A938XS92_9BACL</name>
<comment type="caution">
    <text evidence="1">The sequence shown here is derived from an EMBL/GenBank/DDBJ whole genome shotgun (WGS) entry which is preliminary data.</text>
</comment>
<sequence length="103" mass="11417">MIQIKQSHSLGHVQFGNLIAKQTTYRAVTAVRAGNEQHFSTLFAENESPEPPLLLVAKAHEVLADDIQSAAFCSPDFHDAVRLHRLLDSIREAAITGTRQKLQ</sequence>
<proteinExistence type="predicted"/>